<reference evidence="1 2" key="1">
    <citation type="submission" date="2013-07" db="EMBL/GenBank/DDBJ databases">
        <title>Completed genome of Sphingomonas sanxanigenens NX02.</title>
        <authorList>
            <person name="Ma T."/>
            <person name="Huang H."/>
            <person name="Wu M."/>
            <person name="Li X."/>
            <person name="Li G."/>
        </authorList>
    </citation>
    <scope>NUCLEOTIDE SEQUENCE [LARGE SCALE GENOMIC DNA]</scope>
    <source>
        <strain evidence="1 2">NX02</strain>
    </source>
</reference>
<organism evidence="1 2">
    <name type="scientific">Sphingomonas sanxanigenens DSM 19645 = NX02</name>
    <dbReference type="NCBI Taxonomy" id="1123269"/>
    <lineage>
        <taxon>Bacteria</taxon>
        <taxon>Pseudomonadati</taxon>
        <taxon>Pseudomonadota</taxon>
        <taxon>Alphaproteobacteria</taxon>
        <taxon>Sphingomonadales</taxon>
        <taxon>Sphingomonadaceae</taxon>
        <taxon>Sphingomonas</taxon>
    </lineage>
</organism>
<dbReference type="KEGG" id="ssan:NX02_09505"/>
<keyword evidence="2" id="KW-1185">Reference proteome</keyword>
<gene>
    <name evidence="1" type="ORF">NX02_09505</name>
</gene>
<name>W0AAX2_9SPHN</name>
<evidence type="ECO:0000313" key="2">
    <source>
        <dbReference type="Proteomes" id="UP000018851"/>
    </source>
</evidence>
<accession>W0AAX2</accession>
<dbReference type="EMBL" id="CP006644">
    <property type="protein sequence ID" value="AHE53622.1"/>
    <property type="molecule type" value="Genomic_DNA"/>
</dbReference>
<sequence length="75" mass="7832">MAGPLEGAMNRRTFLVGIGGAVVLAGSGAVAWRSSVGSMADYEDYARHLRAPLAGKSSLREIIRYATLAANGHNT</sequence>
<proteinExistence type="predicted"/>
<dbReference type="STRING" id="1123269.NX02_09505"/>
<dbReference type="InterPro" id="IPR006311">
    <property type="entry name" value="TAT_signal"/>
</dbReference>
<protein>
    <submittedName>
        <fullName evidence="1">Uncharacterized protein</fullName>
    </submittedName>
</protein>
<dbReference type="PROSITE" id="PS51318">
    <property type="entry name" value="TAT"/>
    <property type="match status" value="1"/>
</dbReference>
<dbReference type="HOGENOM" id="CLU_2669181_0_0_5"/>
<dbReference type="Proteomes" id="UP000018851">
    <property type="component" value="Chromosome"/>
</dbReference>
<evidence type="ECO:0000313" key="1">
    <source>
        <dbReference type="EMBL" id="AHE53622.1"/>
    </source>
</evidence>
<dbReference type="AlphaFoldDB" id="W0AAX2"/>